<organism evidence="2 3">
    <name type="scientific">Rhizobium azibense</name>
    <dbReference type="NCBI Taxonomy" id="1136135"/>
    <lineage>
        <taxon>Bacteria</taxon>
        <taxon>Pseudomonadati</taxon>
        <taxon>Pseudomonadota</taxon>
        <taxon>Alphaproteobacteria</taxon>
        <taxon>Hyphomicrobiales</taxon>
        <taxon>Rhizobiaceae</taxon>
        <taxon>Rhizobium/Agrobacterium group</taxon>
        <taxon>Rhizobium</taxon>
    </lineage>
</organism>
<sequence>MEHDVEQDIEDEKGASPEVAERKRRGRKPKVSEPVVESRDHGEWKFKPWNGLDHWVHERTGASTFHLKKVK</sequence>
<name>A0A4V2VDV2_9HYPH</name>
<dbReference type="AlphaFoldDB" id="A0A4V2VDV2"/>
<evidence type="ECO:0000313" key="3">
    <source>
        <dbReference type="Proteomes" id="UP000295507"/>
    </source>
</evidence>
<evidence type="ECO:0000313" key="2">
    <source>
        <dbReference type="EMBL" id="TCU34165.1"/>
    </source>
</evidence>
<gene>
    <name evidence="2" type="ORF">EV129_113150</name>
</gene>
<comment type="caution">
    <text evidence="2">The sequence shown here is derived from an EMBL/GenBank/DDBJ whole genome shotgun (WGS) entry which is preliminary data.</text>
</comment>
<reference evidence="2 3" key="1">
    <citation type="submission" date="2019-03" db="EMBL/GenBank/DDBJ databases">
        <title>Genomic Encyclopedia of Type Strains, Phase IV (KMG-V): Genome sequencing to study the core and pangenomes of soil and plant-associated prokaryotes.</title>
        <authorList>
            <person name="Whitman W."/>
        </authorList>
    </citation>
    <scope>NUCLEOTIDE SEQUENCE [LARGE SCALE GENOMIC DNA]</scope>
    <source>
        <strain evidence="2 3">IE4868</strain>
    </source>
</reference>
<proteinExistence type="predicted"/>
<feature type="compositionally biased region" description="Basic and acidic residues" evidence="1">
    <location>
        <begin position="1"/>
        <end position="21"/>
    </location>
</feature>
<evidence type="ECO:0000256" key="1">
    <source>
        <dbReference type="SAM" id="MobiDB-lite"/>
    </source>
</evidence>
<dbReference type="Proteomes" id="UP000295507">
    <property type="component" value="Unassembled WGS sequence"/>
</dbReference>
<dbReference type="RefSeq" id="WP_165921990.1">
    <property type="nucleotide sequence ID" value="NZ_SMBK01000013.1"/>
</dbReference>
<accession>A0A4V2VDV2</accession>
<feature type="region of interest" description="Disordered" evidence="1">
    <location>
        <begin position="1"/>
        <end position="40"/>
    </location>
</feature>
<dbReference type="EMBL" id="SMBK01000013">
    <property type="protein sequence ID" value="TCU34165.1"/>
    <property type="molecule type" value="Genomic_DNA"/>
</dbReference>
<protein>
    <submittedName>
        <fullName evidence="2">Uncharacterized protein</fullName>
    </submittedName>
</protein>